<name>A0A381ZGE2_9ZZZZ</name>
<organism evidence="1">
    <name type="scientific">marine metagenome</name>
    <dbReference type="NCBI Taxonomy" id="408172"/>
    <lineage>
        <taxon>unclassified sequences</taxon>
        <taxon>metagenomes</taxon>
        <taxon>ecological metagenomes</taxon>
    </lineage>
</organism>
<protein>
    <submittedName>
        <fullName evidence="1">Uncharacterized protein</fullName>
    </submittedName>
</protein>
<feature type="non-terminal residue" evidence="1">
    <location>
        <position position="1"/>
    </location>
</feature>
<accession>A0A381ZGE2</accession>
<evidence type="ECO:0000313" key="1">
    <source>
        <dbReference type="EMBL" id="SVA87817.1"/>
    </source>
</evidence>
<proteinExistence type="predicted"/>
<dbReference type="EMBL" id="UINC01021059">
    <property type="protein sequence ID" value="SVA87817.1"/>
    <property type="molecule type" value="Genomic_DNA"/>
</dbReference>
<dbReference type="AlphaFoldDB" id="A0A381ZGE2"/>
<reference evidence="1" key="1">
    <citation type="submission" date="2018-05" db="EMBL/GenBank/DDBJ databases">
        <authorList>
            <person name="Lanie J.A."/>
            <person name="Ng W.-L."/>
            <person name="Kazmierczak K.M."/>
            <person name="Andrzejewski T.M."/>
            <person name="Davidsen T.M."/>
            <person name="Wayne K.J."/>
            <person name="Tettelin H."/>
            <person name="Glass J.I."/>
            <person name="Rusch D."/>
            <person name="Podicherti R."/>
            <person name="Tsui H.-C.T."/>
            <person name="Winkler M.E."/>
        </authorList>
    </citation>
    <scope>NUCLEOTIDE SEQUENCE</scope>
</reference>
<sequence length="192" mass="21340">VTSVRTIAHVLISGLIPITTALSVAAQDNVRLGDYGDNNVAEEFISAFYSWDATKLRALMTENADSVAIFYYQRWAEAANYKVTTRRPCKLEAKEIVCAITVVDDFGSRMGYEATDTFRLTLTENKISVVTFSGDDPPIFQDLFRWIMQKHPDIMAGHCLNMFAGGETPGECARAVALAAREFMDERRKAGP</sequence>
<gene>
    <name evidence="1" type="ORF">METZ01_LOCUS140671</name>
</gene>